<dbReference type="SUPFAM" id="SSF52799">
    <property type="entry name" value="(Phosphotyrosine protein) phosphatases II"/>
    <property type="match status" value="1"/>
</dbReference>
<proteinExistence type="inferred from homology"/>
<evidence type="ECO:0000313" key="4">
    <source>
        <dbReference type="Proteomes" id="UP001500575"/>
    </source>
</evidence>
<comment type="similarity">
    <text evidence="1">Belongs to the protein-tyrosine phosphatase family.</text>
</comment>
<dbReference type="PANTHER" id="PTHR31126:SF1">
    <property type="entry name" value="TYROSINE SPECIFIC PROTEIN PHOSPHATASES DOMAIN-CONTAINING PROTEIN"/>
    <property type="match status" value="1"/>
</dbReference>
<dbReference type="Pfam" id="PF13350">
    <property type="entry name" value="Y_phosphatase3"/>
    <property type="match status" value="1"/>
</dbReference>
<dbReference type="EMBL" id="BAAAQQ010000012">
    <property type="protein sequence ID" value="GAA2126737.1"/>
    <property type="molecule type" value="Genomic_DNA"/>
</dbReference>
<accession>A0ABN2YG91</accession>
<dbReference type="InterPro" id="IPR026893">
    <property type="entry name" value="Tyr/Ser_Pase_IphP-type"/>
</dbReference>
<evidence type="ECO:0000259" key="2">
    <source>
        <dbReference type="PROSITE" id="PS50056"/>
    </source>
</evidence>
<reference evidence="3 4" key="1">
    <citation type="journal article" date="2019" name="Int. J. Syst. Evol. Microbiol.">
        <title>The Global Catalogue of Microorganisms (GCM) 10K type strain sequencing project: providing services to taxonomists for standard genome sequencing and annotation.</title>
        <authorList>
            <consortium name="The Broad Institute Genomics Platform"/>
            <consortium name="The Broad Institute Genome Sequencing Center for Infectious Disease"/>
            <person name="Wu L."/>
            <person name="Ma J."/>
        </authorList>
    </citation>
    <scope>NUCLEOTIDE SEQUENCE [LARGE SCALE GENOMIC DNA]</scope>
    <source>
        <strain evidence="3 4">JCM 16021</strain>
    </source>
</reference>
<dbReference type="Gene3D" id="3.90.190.10">
    <property type="entry name" value="Protein tyrosine phosphatase superfamily"/>
    <property type="match status" value="1"/>
</dbReference>
<dbReference type="PROSITE" id="PS00383">
    <property type="entry name" value="TYR_PHOSPHATASE_1"/>
    <property type="match status" value="1"/>
</dbReference>
<dbReference type="InterPro" id="IPR016130">
    <property type="entry name" value="Tyr_Pase_AS"/>
</dbReference>
<evidence type="ECO:0000256" key="1">
    <source>
        <dbReference type="ARBA" id="ARBA00009580"/>
    </source>
</evidence>
<dbReference type="Proteomes" id="UP001500575">
    <property type="component" value="Unassembled WGS sequence"/>
</dbReference>
<organism evidence="3 4">
    <name type="scientific">Nocardioides bigeumensis</name>
    <dbReference type="NCBI Taxonomy" id="433657"/>
    <lineage>
        <taxon>Bacteria</taxon>
        <taxon>Bacillati</taxon>
        <taxon>Actinomycetota</taxon>
        <taxon>Actinomycetes</taxon>
        <taxon>Propionibacteriales</taxon>
        <taxon>Nocardioidaceae</taxon>
        <taxon>Nocardioides</taxon>
    </lineage>
</organism>
<sequence>MSVAYTPLHLDWPGLDNARDLGGLPTSDGRRIREGALIRSESLTRLDEGGADVLRSAGVSRVLDLRRPGESPDEHPFADDDATYVNLPVEDPADPKNVSSTMLDLYLEMLDVRPDLFAAAVAAIAEAPPGAVVVHCAAGKDRTGLVVGLALTVAGVEPDEVAADYALTEERFADHFRRHLDGLESDEERERARAYQATPPENLRVVLRHLDERYGGAEAYLRRGGLTDAQLDALRGRLVEPA</sequence>
<dbReference type="InterPro" id="IPR029021">
    <property type="entry name" value="Prot-tyrosine_phosphatase-like"/>
</dbReference>
<keyword evidence="4" id="KW-1185">Reference proteome</keyword>
<name>A0ABN2YG91_9ACTN</name>
<gene>
    <name evidence="3" type="ORF">GCM10009843_25450</name>
</gene>
<feature type="domain" description="Tyrosine specific protein phosphatases" evidence="2">
    <location>
        <begin position="115"/>
        <end position="191"/>
    </location>
</feature>
<dbReference type="PROSITE" id="PS50056">
    <property type="entry name" value="TYR_PHOSPHATASE_2"/>
    <property type="match status" value="1"/>
</dbReference>
<evidence type="ECO:0000313" key="3">
    <source>
        <dbReference type="EMBL" id="GAA2126737.1"/>
    </source>
</evidence>
<dbReference type="InterPro" id="IPR000387">
    <property type="entry name" value="Tyr_Pase_dom"/>
</dbReference>
<comment type="caution">
    <text evidence="3">The sequence shown here is derived from an EMBL/GenBank/DDBJ whole genome shotgun (WGS) entry which is preliminary data.</text>
</comment>
<dbReference type="PANTHER" id="PTHR31126">
    <property type="entry name" value="TYROSINE-PROTEIN PHOSPHATASE"/>
    <property type="match status" value="1"/>
</dbReference>
<protein>
    <submittedName>
        <fullName evidence="3">Tyrosine-protein phosphatase</fullName>
    </submittedName>
</protein>